<dbReference type="PRINTS" id="PR00778">
    <property type="entry name" value="HTHARSR"/>
</dbReference>
<dbReference type="SMART" id="SM00419">
    <property type="entry name" value="HTH_CRP"/>
    <property type="match status" value="1"/>
</dbReference>
<sequence length="310" mass="33869">MKRLELTPDDLLRLRFAHSPMAEVVTSALALRGDAWQYSRWRRRLGTSTDGLDVLWRVLDPRSGGIPDFLTPVPQTARPTLESELAVIAATHPDRIAAELECAGIRYDDPAALIPPLLAQIRRYFDLALADLWPRLRATADNEIAHRTTTAAFPGPHSLLADLHPRLRWDPDALHLDYLKDTPLHPWSLHGEPLYLLPTAFTGAKAWIMDSPAGRALWYPPRAVTALFAAPAPPPEPLAALLGATRAAVLTLLTTPSSTGDVAERLGLAPATASHHLTALRDAGLIVAARSGRRLNYRHTDLGERLSTGG</sequence>
<dbReference type="SMART" id="SM00418">
    <property type="entry name" value="HTH_ARSR"/>
    <property type="match status" value="1"/>
</dbReference>
<reference evidence="5" key="1">
    <citation type="journal article" date="2014" name="Int. J. Syst. Evol. Microbiol.">
        <title>Complete genome sequence of Corynebacterium casei LMG S-19264T (=DSM 44701T), isolated from a smear-ripened cheese.</title>
        <authorList>
            <consortium name="US DOE Joint Genome Institute (JGI-PGF)"/>
            <person name="Walter F."/>
            <person name="Albersmeier A."/>
            <person name="Kalinowski J."/>
            <person name="Ruckert C."/>
        </authorList>
    </citation>
    <scope>NUCLEOTIDE SEQUENCE</scope>
    <source>
        <strain evidence="5">VKM Ac-1321</strain>
    </source>
</reference>
<dbReference type="PROSITE" id="PS50987">
    <property type="entry name" value="HTH_ARSR_2"/>
    <property type="match status" value="1"/>
</dbReference>
<comment type="caution">
    <text evidence="5">The sequence shown here is derived from an EMBL/GenBank/DDBJ whole genome shotgun (WGS) entry which is preliminary data.</text>
</comment>
<dbReference type="GO" id="GO:0003700">
    <property type="term" value="F:DNA-binding transcription factor activity"/>
    <property type="evidence" value="ECO:0007669"/>
    <property type="project" value="InterPro"/>
</dbReference>
<name>A0A9W6KR13_9ACTN</name>
<dbReference type="AlphaFoldDB" id="A0A9W6KR13"/>
<proteinExistence type="predicted"/>
<dbReference type="InterPro" id="IPR036390">
    <property type="entry name" value="WH_DNA-bd_sf"/>
</dbReference>
<accession>A0A9W6KR13</accession>
<evidence type="ECO:0000256" key="3">
    <source>
        <dbReference type="ARBA" id="ARBA00023163"/>
    </source>
</evidence>
<dbReference type="EMBL" id="BSFP01000051">
    <property type="protein sequence ID" value="GLL04911.1"/>
    <property type="molecule type" value="Genomic_DNA"/>
</dbReference>
<dbReference type="InterPro" id="IPR051011">
    <property type="entry name" value="Metal_resp_trans_reg"/>
</dbReference>
<keyword evidence="3" id="KW-0804">Transcription</keyword>
<dbReference type="Proteomes" id="UP001143480">
    <property type="component" value="Unassembled WGS sequence"/>
</dbReference>
<dbReference type="SUPFAM" id="SSF46785">
    <property type="entry name" value="Winged helix' DNA-binding domain"/>
    <property type="match status" value="1"/>
</dbReference>
<feature type="domain" description="HTH arsR-type" evidence="4">
    <location>
        <begin position="226"/>
        <end position="310"/>
    </location>
</feature>
<dbReference type="PANTHER" id="PTHR43132:SF8">
    <property type="entry name" value="HTH-TYPE TRANSCRIPTIONAL REGULATOR KMTR"/>
    <property type="match status" value="1"/>
</dbReference>
<dbReference type="PANTHER" id="PTHR43132">
    <property type="entry name" value="ARSENICAL RESISTANCE OPERON REPRESSOR ARSR-RELATED"/>
    <property type="match status" value="1"/>
</dbReference>
<dbReference type="InterPro" id="IPR011991">
    <property type="entry name" value="ArsR-like_HTH"/>
</dbReference>
<evidence type="ECO:0000313" key="5">
    <source>
        <dbReference type="EMBL" id="GLL04911.1"/>
    </source>
</evidence>
<evidence type="ECO:0000259" key="4">
    <source>
        <dbReference type="PROSITE" id="PS50987"/>
    </source>
</evidence>
<reference evidence="5" key="2">
    <citation type="submission" date="2023-01" db="EMBL/GenBank/DDBJ databases">
        <authorList>
            <person name="Sun Q."/>
            <person name="Evtushenko L."/>
        </authorList>
    </citation>
    <scope>NUCLEOTIDE SEQUENCE</scope>
    <source>
        <strain evidence="5">VKM Ac-1321</strain>
    </source>
</reference>
<protein>
    <submittedName>
        <fullName evidence="5">ArsR family transcriptional regulator</fullName>
    </submittedName>
</protein>
<evidence type="ECO:0000313" key="6">
    <source>
        <dbReference type="Proteomes" id="UP001143480"/>
    </source>
</evidence>
<keyword evidence="1" id="KW-0805">Transcription regulation</keyword>
<dbReference type="CDD" id="cd00090">
    <property type="entry name" value="HTH_ARSR"/>
    <property type="match status" value="1"/>
</dbReference>
<dbReference type="GO" id="GO:0003677">
    <property type="term" value="F:DNA binding"/>
    <property type="evidence" value="ECO:0007669"/>
    <property type="project" value="UniProtKB-KW"/>
</dbReference>
<keyword evidence="6" id="KW-1185">Reference proteome</keyword>
<evidence type="ECO:0000256" key="2">
    <source>
        <dbReference type="ARBA" id="ARBA00023125"/>
    </source>
</evidence>
<dbReference type="Pfam" id="PF12840">
    <property type="entry name" value="HTH_20"/>
    <property type="match status" value="1"/>
</dbReference>
<gene>
    <name evidence="5" type="ORF">GCM10017581_066580</name>
</gene>
<dbReference type="Gene3D" id="1.10.10.10">
    <property type="entry name" value="Winged helix-like DNA-binding domain superfamily/Winged helix DNA-binding domain"/>
    <property type="match status" value="1"/>
</dbReference>
<dbReference type="InterPro" id="IPR012318">
    <property type="entry name" value="HTH_CRP"/>
</dbReference>
<dbReference type="InterPro" id="IPR001845">
    <property type="entry name" value="HTH_ArsR_DNA-bd_dom"/>
</dbReference>
<evidence type="ECO:0000256" key="1">
    <source>
        <dbReference type="ARBA" id="ARBA00023015"/>
    </source>
</evidence>
<organism evidence="5 6">
    <name type="scientific">Dactylosporangium matsuzakiense</name>
    <dbReference type="NCBI Taxonomy" id="53360"/>
    <lineage>
        <taxon>Bacteria</taxon>
        <taxon>Bacillati</taxon>
        <taxon>Actinomycetota</taxon>
        <taxon>Actinomycetes</taxon>
        <taxon>Micromonosporales</taxon>
        <taxon>Micromonosporaceae</taxon>
        <taxon>Dactylosporangium</taxon>
    </lineage>
</organism>
<dbReference type="InterPro" id="IPR036388">
    <property type="entry name" value="WH-like_DNA-bd_sf"/>
</dbReference>
<keyword evidence="2" id="KW-0238">DNA-binding</keyword>